<organism evidence="3 4">
    <name type="scientific">Blastococcus saxobsidens (strain DD2)</name>
    <dbReference type="NCBI Taxonomy" id="1146883"/>
    <lineage>
        <taxon>Bacteria</taxon>
        <taxon>Bacillati</taxon>
        <taxon>Actinomycetota</taxon>
        <taxon>Actinomycetes</taxon>
        <taxon>Geodermatophilales</taxon>
        <taxon>Geodermatophilaceae</taxon>
        <taxon>Blastococcus</taxon>
    </lineage>
</organism>
<accession>H6RJH4</accession>
<feature type="compositionally biased region" description="Acidic residues" evidence="1">
    <location>
        <begin position="192"/>
        <end position="207"/>
    </location>
</feature>
<dbReference type="AlphaFoldDB" id="H6RJH4"/>
<protein>
    <submittedName>
        <fullName evidence="3">Putative lipoprotein</fullName>
    </submittedName>
</protein>
<reference evidence="3 4" key="1">
    <citation type="journal article" date="2012" name="J. Bacteriol.">
        <title>Genome Sequence of Blastococcus saxobsidens DD2, a Stone-Inhabiting Bacterium.</title>
        <authorList>
            <person name="Chouaia B."/>
            <person name="Crotti E."/>
            <person name="Brusetti L."/>
            <person name="Daffonchio D."/>
            <person name="Essoussi I."/>
            <person name="Nouioui I."/>
            <person name="Sbissi I."/>
            <person name="Ghodhbane-Gtari F."/>
            <person name="Gtari M."/>
            <person name="Vacherie B."/>
            <person name="Barbe V."/>
            <person name="Medigue C."/>
            <person name="Gury J."/>
            <person name="Pujic P."/>
            <person name="Normand P."/>
        </authorList>
    </citation>
    <scope>NUCLEOTIDE SEQUENCE [LARGE SCALE GENOMIC DNA]</scope>
    <source>
        <strain evidence="3 4">DD2</strain>
    </source>
</reference>
<reference evidence="4" key="2">
    <citation type="submission" date="2012-02" db="EMBL/GenBank/DDBJ databases">
        <title>Complete genome sequence of Blastococcus saxobsidens strain DD2.</title>
        <authorList>
            <person name="Genoscope."/>
        </authorList>
    </citation>
    <scope>NUCLEOTIDE SEQUENCE [LARGE SCALE GENOMIC DNA]</scope>
    <source>
        <strain evidence="4">DD2</strain>
    </source>
</reference>
<dbReference type="EMBL" id="FO117623">
    <property type="protein sequence ID" value="CCG02279.1"/>
    <property type="molecule type" value="Genomic_DNA"/>
</dbReference>
<feature type="signal peptide" evidence="2">
    <location>
        <begin position="1"/>
        <end position="23"/>
    </location>
</feature>
<dbReference type="PROSITE" id="PS51257">
    <property type="entry name" value="PROKAR_LIPOPROTEIN"/>
    <property type="match status" value="1"/>
</dbReference>
<keyword evidence="4" id="KW-1185">Reference proteome</keyword>
<evidence type="ECO:0000313" key="3">
    <source>
        <dbReference type="EMBL" id="CCG02279.1"/>
    </source>
</evidence>
<sequence length="566" mass="58803">MRSRAFPLVLSATLLAACTSSSGEEPDEGATEAPVAEVAVSAPDEALTVVADTDPVGSAIGTSRALFDSADVAVLAAEDDRPGMLLGASAAVALGVPLLVTTGQAAPEPVTAELERLGVDTLLAVGEAAGAVPESGPEVVVVDADAGAVAAVIGTDLAEGEPVPADGAAGAVAALDAEAPVALQPDAGAPDAETETEAETTEAEETEPATTDEVLPEVDRPEPLEDTMVLATGLPESVAGIATARAAGARVLLTGGTTDPRASEAVVDAMAEQSPETVVALGAGFAAEDGLDWKVATAATGVELPGGGQLLFPGRLLVALYGHPGTGALGLMGEQPLEAAIERARAHAAPYEPLVDETVVPTFEIIATIASSSAGADGDYSNEADIEMLRPWVEAAGEAGMYVVLDLQPGRTDFVTQAELYRPLLEMPHVGLALDPEWRLGPNEVHLVQIGSVGIEEVNRVVHWLADLTRENRLPQKLLVLHQFRLDMIPGRERLDMSRDELAIMVHADGQGGQGAKQSTWEVLRRDAPEGLRWGWKNFYDEDIPMLTPEQTISDVEPDPELITYQ</sequence>
<proteinExistence type="predicted"/>
<name>H6RJH4_BLASD</name>
<dbReference type="Proteomes" id="UP000007517">
    <property type="component" value="Chromosome"/>
</dbReference>
<dbReference type="HOGENOM" id="CLU_037716_2_0_11"/>
<evidence type="ECO:0000256" key="2">
    <source>
        <dbReference type="SAM" id="SignalP"/>
    </source>
</evidence>
<dbReference type="OrthoDB" id="9812120at2"/>
<keyword evidence="3" id="KW-0449">Lipoprotein</keyword>
<evidence type="ECO:0000256" key="1">
    <source>
        <dbReference type="SAM" id="MobiDB-lite"/>
    </source>
</evidence>
<keyword evidence="2" id="KW-0732">Signal</keyword>
<dbReference type="STRING" id="1146883.BLASA_1342"/>
<evidence type="ECO:0000313" key="4">
    <source>
        <dbReference type="Proteomes" id="UP000007517"/>
    </source>
</evidence>
<dbReference type="KEGG" id="bsd:BLASA_1342"/>
<dbReference type="eggNOG" id="COG3266">
    <property type="taxonomic scope" value="Bacteria"/>
</dbReference>
<dbReference type="RefSeq" id="WP_014375176.1">
    <property type="nucleotide sequence ID" value="NC_016943.1"/>
</dbReference>
<feature type="chain" id="PRO_5039316547" evidence="2">
    <location>
        <begin position="24"/>
        <end position="566"/>
    </location>
</feature>
<gene>
    <name evidence="3" type="ordered locus">BLASA_1342</name>
</gene>
<feature type="region of interest" description="Disordered" evidence="1">
    <location>
        <begin position="185"/>
        <end position="222"/>
    </location>
</feature>